<sequence>MRASPTRSLILLCIAGAALAGCGAGRVIARDPTPAYSPAEASYAASGRDLRVTVQGDPFGGDRQRLTAAVVQALQGTIMGVATNFTATPGPTARRDYGVAVVFNPTTPVLGSEICGGVPVPTAPPSPGAPMRVEAAFCRGGALTSSFGTLEGATGPDDPDFRGFIASLGRSLFPPARVESCGGVPDC</sequence>
<evidence type="ECO:0000313" key="3">
    <source>
        <dbReference type="Proteomes" id="UP000245629"/>
    </source>
</evidence>
<accession>A0A2S2CZG3</accession>
<keyword evidence="2" id="KW-0614">Plasmid</keyword>
<protein>
    <recommendedName>
        <fullName evidence="4">Lipoprotein</fullName>
    </recommendedName>
</protein>
<organism evidence="2 3">
    <name type="scientific">Azospirillum thermophilum</name>
    <dbReference type="NCBI Taxonomy" id="2202148"/>
    <lineage>
        <taxon>Bacteria</taxon>
        <taxon>Pseudomonadati</taxon>
        <taxon>Pseudomonadota</taxon>
        <taxon>Alphaproteobacteria</taxon>
        <taxon>Rhodospirillales</taxon>
        <taxon>Azospirillaceae</taxon>
        <taxon>Azospirillum</taxon>
    </lineage>
</organism>
<proteinExistence type="predicted"/>
<dbReference type="EMBL" id="CP029358">
    <property type="protein sequence ID" value="AWK89892.1"/>
    <property type="molecule type" value="Genomic_DNA"/>
</dbReference>
<feature type="signal peptide" evidence="1">
    <location>
        <begin position="1"/>
        <end position="20"/>
    </location>
</feature>
<evidence type="ECO:0008006" key="4">
    <source>
        <dbReference type="Google" id="ProtNLM"/>
    </source>
</evidence>
<gene>
    <name evidence="2" type="ORF">DEW08_28140</name>
</gene>
<keyword evidence="3" id="KW-1185">Reference proteome</keyword>
<geneLocation type="plasmid" evidence="2 3">
    <name>unnamed3</name>
</geneLocation>
<name>A0A2S2CZG3_9PROT</name>
<dbReference type="AlphaFoldDB" id="A0A2S2CZG3"/>
<dbReference type="Proteomes" id="UP000245629">
    <property type="component" value="Plasmid unnamed3"/>
</dbReference>
<dbReference type="KEGG" id="azz:DEW08_28140"/>
<evidence type="ECO:0000256" key="1">
    <source>
        <dbReference type="SAM" id="SignalP"/>
    </source>
</evidence>
<dbReference type="PROSITE" id="PS51257">
    <property type="entry name" value="PROKAR_LIPOPROTEIN"/>
    <property type="match status" value="1"/>
</dbReference>
<reference evidence="3" key="1">
    <citation type="submission" date="2018-05" db="EMBL/GenBank/DDBJ databases">
        <title>Azospirillum thermophila sp. nov., a novel isolated from hot spring.</title>
        <authorList>
            <person name="Zhao Z."/>
        </authorList>
    </citation>
    <scope>NUCLEOTIDE SEQUENCE [LARGE SCALE GENOMIC DNA]</scope>
    <source>
        <strain evidence="3">CFH 70021</strain>
        <plasmid evidence="3">unnamed3</plasmid>
    </source>
</reference>
<feature type="chain" id="PRO_5015595751" description="Lipoprotein" evidence="1">
    <location>
        <begin position="21"/>
        <end position="187"/>
    </location>
</feature>
<dbReference type="RefSeq" id="WP_109333644.1">
    <property type="nucleotide sequence ID" value="NZ_CP029358.1"/>
</dbReference>
<dbReference type="OrthoDB" id="7375502at2"/>
<evidence type="ECO:0000313" key="2">
    <source>
        <dbReference type="EMBL" id="AWK89892.1"/>
    </source>
</evidence>
<keyword evidence="1" id="KW-0732">Signal</keyword>